<sequence>MPASGLPTGLRTLSMPLWRLVRPTALSPSRMAGTSGSVTPRICQFWRVVTSAQPSLPYASITLARYLVCSLVVTPFGSFSRIMNRPSAQRRAVERLSAFWAKFTVGPQNTSTCLEKTTSPRLQLGQYLFVDSFLASEQRRLRAATLSAAKQKKCACIHFVWADAGVESIDFLMVYQLGKLLAFLAFLPRGLLANSQMLQREQNSVYLSIWRAQH</sequence>
<organism evidence="1">
    <name type="scientific">Oryza barthii</name>
    <dbReference type="NCBI Taxonomy" id="65489"/>
    <lineage>
        <taxon>Eukaryota</taxon>
        <taxon>Viridiplantae</taxon>
        <taxon>Streptophyta</taxon>
        <taxon>Embryophyta</taxon>
        <taxon>Tracheophyta</taxon>
        <taxon>Spermatophyta</taxon>
        <taxon>Magnoliopsida</taxon>
        <taxon>Liliopsida</taxon>
        <taxon>Poales</taxon>
        <taxon>Poaceae</taxon>
        <taxon>BOP clade</taxon>
        <taxon>Oryzoideae</taxon>
        <taxon>Oryzeae</taxon>
        <taxon>Oryzinae</taxon>
        <taxon>Oryza</taxon>
    </lineage>
</organism>
<name>A0A0D3ENN3_9ORYZ</name>
<dbReference type="Proteomes" id="UP000026960">
    <property type="component" value="Chromosome 1"/>
</dbReference>
<evidence type="ECO:0000313" key="2">
    <source>
        <dbReference type="Proteomes" id="UP000026960"/>
    </source>
</evidence>
<dbReference type="Gramene" id="OBART01G15120.1">
    <property type="protein sequence ID" value="OBART01G15120.1"/>
    <property type="gene ID" value="OBART01G15120"/>
</dbReference>
<dbReference type="HOGENOM" id="CLU_1290720_0_0_1"/>
<dbReference type="EnsemblPlants" id="OBART01G15120.1">
    <property type="protein sequence ID" value="OBART01G15120.1"/>
    <property type="gene ID" value="OBART01G15120"/>
</dbReference>
<reference evidence="1" key="2">
    <citation type="submission" date="2015-03" db="UniProtKB">
        <authorList>
            <consortium name="EnsemblPlants"/>
        </authorList>
    </citation>
    <scope>IDENTIFICATION</scope>
</reference>
<protein>
    <submittedName>
        <fullName evidence="1">Uncharacterized protein</fullName>
    </submittedName>
</protein>
<proteinExistence type="predicted"/>
<accession>A0A0D3ENN3</accession>
<keyword evidence="2" id="KW-1185">Reference proteome</keyword>
<dbReference type="AlphaFoldDB" id="A0A0D3ENN3"/>
<reference evidence="1" key="1">
    <citation type="journal article" date="2009" name="Rice">
        <title>De Novo Next Generation Sequencing of Plant Genomes.</title>
        <authorList>
            <person name="Rounsley S."/>
            <person name="Marri P.R."/>
            <person name="Yu Y."/>
            <person name="He R."/>
            <person name="Sisneros N."/>
            <person name="Goicoechea J.L."/>
            <person name="Lee S.J."/>
            <person name="Angelova A."/>
            <person name="Kudrna D."/>
            <person name="Luo M."/>
            <person name="Affourtit J."/>
            <person name="Desany B."/>
            <person name="Knight J."/>
            <person name="Niazi F."/>
            <person name="Egholm M."/>
            <person name="Wing R.A."/>
        </authorList>
    </citation>
    <scope>NUCLEOTIDE SEQUENCE [LARGE SCALE GENOMIC DNA]</scope>
    <source>
        <strain evidence="1">cv. IRGC 105608</strain>
    </source>
</reference>
<dbReference type="PaxDb" id="65489-OBART01G15120.1"/>
<evidence type="ECO:0000313" key="1">
    <source>
        <dbReference type="EnsemblPlants" id="OBART01G15120.1"/>
    </source>
</evidence>